<evidence type="ECO:0000313" key="1">
    <source>
        <dbReference type="EMBL" id="MFM9330216.1"/>
    </source>
</evidence>
<dbReference type="Proteomes" id="UP001631969">
    <property type="component" value="Unassembled WGS sequence"/>
</dbReference>
<keyword evidence="2" id="KW-1185">Reference proteome</keyword>
<organism evidence="1 2">
    <name type="scientific">Paenibacillus mesotrionivorans</name>
    <dbReference type="NCBI Taxonomy" id="3160968"/>
    <lineage>
        <taxon>Bacteria</taxon>
        <taxon>Bacillati</taxon>
        <taxon>Bacillota</taxon>
        <taxon>Bacilli</taxon>
        <taxon>Bacillales</taxon>
        <taxon>Paenibacillaceae</taxon>
        <taxon>Paenibacillus</taxon>
    </lineage>
</organism>
<comment type="caution">
    <text evidence="1">The sequence shown here is derived from an EMBL/GenBank/DDBJ whole genome shotgun (WGS) entry which is preliminary data.</text>
</comment>
<evidence type="ECO:0000313" key="2">
    <source>
        <dbReference type="Proteomes" id="UP001631969"/>
    </source>
</evidence>
<proteinExistence type="predicted"/>
<reference evidence="1" key="1">
    <citation type="submission" date="2024-12" db="EMBL/GenBank/DDBJ databases">
        <authorList>
            <person name="Wu N."/>
        </authorList>
    </citation>
    <scope>NUCLEOTIDE SEQUENCE</scope>
    <source>
        <strain evidence="1">P15</strain>
    </source>
</reference>
<name>A0ACC7NZL9_9BACL</name>
<accession>A0ACC7NZL9</accession>
<sequence>MTTSKWLFTGLMLAAAVLLCMFMYTSGPFKYVFSLGAVLIGMEYFKREETTKYRVWFAVLAFVGALFFSLVYTFLALGYGWVTPEQLPQSPF</sequence>
<gene>
    <name evidence="1" type="ORF">ACI1P1_18105</name>
</gene>
<dbReference type="EMBL" id="JBJURJ010000012">
    <property type="protein sequence ID" value="MFM9330216.1"/>
    <property type="molecule type" value="Genomic_DNA"/>
</dbReference>
<protein>
    <submittedName>
        <fullName evidence="1">Uncharacterized protein</fullName>
    </submittedName>
</protein>